<organism evidence="6 7">
    <name type="scientific">Mangrovivirga halotolerans</name>
    <dbReference type="NCBI Taxonomy" id="2993936"/>
    <lineage>
        <taxon>Bacteria</taxon>
        <taxon>Pseudomonadati</taxon>
        <taxon>Bacteroidota</taxon>
        <taxon>Cytophagia</taxon>
        <taxon>Cytophagales</taxon>
        <taxon>Mangrovivirgaceae</taxon>
        <taxon>Mangrovivirga</taxon>
    </lineage>
</organism>
<dbReference type="Proteomes" id="UP001209885">
    <property type="component" value="Unassembled WGS sequence"/>
</dbReference>
<comment type="cofactor">
    <cofactor evidence="1">
        <name>pyridoxal 5'-phosphate</name>
        <dbReference type="ChEBI" id="CHEBI:597326"/>
    </cofactor>
</comment>
<evidence type="ECO:0000256" key="1">
    <source>
        <dbReference type="ARBA" id="ARBA00001933"/>
    </source>
</evidence>
<sequence>MLTNRQLFQSHLAKTSGFPLMVEIEKAKGVWMFGPDGKKYLDLISGIAVSNLGHCHPAVVEAVQKQAEEYMHLLVYGEFIQSPQVKLAKALADTLPEELSVVYLVNSGTEATEGAMKLAKRYTGRSKLVSCIDAYHGSTNGSLSLLGNETFKKNYRPLLPGVDHIEFGNFDHLNEFITEETAAFFVETVRGESGVVKGTKEYWQAVRKRCTETGTLLVMDEIQAGMGRTGKFWAFEHYEIQPDILLTAKGLGGGMPIGAFISSKEIMECLTDNPILGHITTFGGHPVSAAAALATVNTLTETKIYEQAQNKADRFAENLKSNPKVKDVRSAGLMMAVEFDSFEQLKAIIDKAIEYGVMTDWFLFNDKSMRVAPPLVITEEEIDWACEQLHKAINEAG</sequence>
<dbReference type="SUPFAM" id="SSF53383">
    <property type="entry name" value="PLP-dependent transferases"/>
    <property type="match status" value="1"/>
</dbReference>
<dbReference type="Pfam" id="PF00202">
    <property type="entry name" value="Aminotran_3"/>
    <property type="match status" value="1"/>
</dbReference>
<dbReference type="InterPro" id="IPR015424">
    <property type="entry name" value="PyrdxlP-dep_Trfase"/>
</dbReference>
<dbReference type="InterPro" id="IPR005814">
    <property type="entry name" value="Aminotrans_3"/>
</dbReference>
<dbReference type="InterPro" id="IPR015422">
    <property type="entry name" value="PyrdxlP-dep_Trfase_small"/>
</dbReference>
<dbReference type="InterPro" id="IPR050103">
    <property type="entry name" value="Class-III_PLP-dep_AT"/>
</dbReference>
<dbReference type="RefSeq" id="WP_266058311.1">
    <property type="nucleotide sequence ID" value="NZ_JAPFQN010000011.1"/>
</dbReference>
<dbReference type="PIRSF" id="PIRSF000521">
    <property type="entry name" value="Transaminase_4ab_Lys_Orn"/>
    <property type="match status" value="1"/>
</dbReference>
<dbReference type="InterPro" id="IPR049704">
    <property type="entry name" value="Aminotrans_3_PPA_site"/>
</dbReference>
<dbReference type="EMBL" id="JAPFQN010000011">
    <property type="protein sequence ID" value="MCX2745714.1"/>
    <property type="molecule type" value="Genomic_DNA"/>
</dbReference>
<evidence type="ECO:0000256" key="3">
    <source>
        <dbReference type="ARBA" id="ARBA00022679"/>
    </source>
</evidence>
<dbReference type="GO" id="GO:0008483">
    <property type="term" value="F:transaminase activity"/>
    <property type="evidence" value="ECO:0007669"/>
    <property type="project" value="UniProtKB-KW"/>
</dbReference>
<dbReference type="Gene3D" id="3.40.640.10">
    <property type="entry name" value="Type I PLP-dependent aspartate aminotransferase-like (Major domain)"/>
    <property type="match status" value="1"/>
</dbReference>
<keyword evidence="3" id="KW-0808">Transferase</keyword>
<evidence type="ECO:0000256" key="4">
    <source>
        <dbReference type="ARBA" id="ARBA00022898"/>
    </source>
</evidence>
<evidence type="ECO:0000256" key="2">
    <source>
        <dbReference type="ARBA" id="ARBA00022576"/>
    </source>
</evidence>
<dbReference type="PROSITE" id="PS00600">
    <property type="entry name" value="AA_TRANSFER_CLASS_3"/>
    <property type="match status" value="1"/>
</dbReference>
<gene>
    <name evidence="6" type="ORF">OO013_17660</name>
</gene>
<keyword evidence="2 6" id="KW-0032">Aminotransferase</keyword>
<proteinExistence type="inferred from homology"/>
<name>A0ABT3RVC3_9BACT</name>
<reference evidence="6 7" key="1">
    <citation type="submission" date="2022-11" db="EMBL/GenBank/DDBJ databases">
        <title>The characterization of three novel Bacteroidetes species and genomic analysis of their roles in tidal elemental geochemical cycles.</title>
        <authorList>
            <person name="Ma K."/>
        </authorList>
    </citation>
    <scope>NUCLEOTIDE SEQUENCE [LARGE SCALE GENOMIC DNA]</scope>
    <source>
        <strain evidence="6 7">M17</strain>
    </source>
</reference>
<protein>
    <submittedName>
        <fullName evidence="6">Aspartate aminotransferase family protein</fullName>
    </submittedName>
</protein>
<comment type="caution">
    <text evidence="6">The sequence shown here is derived from an EMBL/GenBank/DDBJ whole genome shotgun (WGS) entry which is preliminary data.</text>
</comment>
<dbReference type="PANTHER" id="PTHR11986">
    <property type="entry name" value="AMINOTRANSFERASE CLASS III"/>
    <property type="match status" value="1"/>
</dbReference>
<dbReference type="Gene3D" id="3.90.1150.10">
    <property type="entry name" value="Aspartate Aminotransferase, domain 1"/>
    <property type="match status" value="1"/>
</dbReference>
<keyword evidence="4 5" id="KW-0663">Pyridoxal phosphate</keyword>
<evidence type="ECO:0000313" key="6">
    <source>
        <dbReference type="EMBL" id="MCX2745714.1"/>
    </source>
</evidence>
<evidence type="ECO:0000313" key="7">
    <source>
        <dbReference type="Proteomes" id="UP001209885"/>
    </source>
</evidence>
<evidence type="ECO:0000256" key="5">
    <source>
        <dbReference type="RuleBase" id="RU003560"/>
    </source>
</evidence>
<keyword evidence="7" id="KW-1185">Reference proteome</keyword>
<comment type="similarity">
    <text evidence="5">Belongs to the class-III pyridoxal-phosphate-dependent aminotransferase family.</text>
</comment>
<dbReference type="CDD" id="cd00610">
    <property type="entry name" value="OAT_like"/>
    <property type="match status" value="1"/>
</dbReference>
<accession>A0ABT3RVC3</accession>
<dbReference type="InterPro" id="IPR015421">
    <property type="entry name" value="PyrdxlP-dep_Trfase_major"/>
</dbReference>
<dbReference type="PANTHER" id="PTHR11986:SF79">
    <property type="entry name" value="ACETYLORNITHINE AMINOTRANSFERASE, MITOCHONDRIAL"/>
    <property type="match status" value="1"/>
</dbReference>